<dbReference type="EMBL" id="SADE01000002">
    <property type="protein sequence ID" value="RVU35815.1"/>
    <property type="molecule type" value="Genomic_DNA"/>
</dbReference>
<dbReference type="Gene3D" id="3.40.50.1820">
    <property type="entry name" value="alpha/beta hydrolase"/>
    <property type="match status" value="1"/>
</dbReference>
<evidence type="ECO:0000313" key="5">
    <source>
        <dbReference type="EMBL" id="RVU35815.1"/>
    </source>
</evidence>
<dbReference type="GO" id="GO:0016787">
    <property type="term" value="F:hydrolase activity"/>
    <property type="evidence" value="ECO:0007669"/>
    <property type="project" value="UniProtKB-KW"/>
</dbReference>
<dbReference type="InterPro" id="IPR022211">
    <property type="entry name" value="PHBC_N"/>
</dbReference>
<feature type="domain" description="Poly-beta-hydroxybutyrate polymerase N-terminal" evidence="3">
    <location>
        <begin position="88"/>
        <end position="257"/>
    </location>
</feature>
<dbReference type="SUPFAM" id="SSF53474">
    <property type="entry name" value="alpha/beta-Hydrolases"/>
    <property type="match status" value="1"/>
</dbReference>
<keyword evidence="6" id="KW-1185">Reference proteome</keyword>
<dbReference type="AlphaFoldDB" id="A0A437QMS1"/>
<evidence type="ECO:0000256" key="1">
    <source>
        <dbReference type="ARBA" id="ARBA00022679"/>
    </source>
</evidence>
<gene>
    <name evidence="5" type="ORF">EOI86_11135</name>
</gene>
<dbReference type="Pfam" id="PF07167">
    <property type="entry name" value="PhaC_N"/>
    <property type="match status" value="1"/>
</dbReference>
<dbReference type="GO" id="GO:0042619">
    <property type="term" value="P:poly-hydroxybutyrate biosynthetic process"/>
    <property type="evidence" value="ECO:0007669"/>
    <property type="project" value="InterPro"/>
</dbReference>
<accession>A0A437QMS1</accession>
<protein>
    <submittedName>
        <fullName evidence="5">Alpha/beta fold hydrolase</fullName>
    </submittedName>
</protein>
<organism evidence="5 6">
    <name type="scientific">Hwanghaeella grinnelliae</name>
    <dbReference type="NCBI Taxonomy" id="2500179"/>
    <lineage>
        <taxon>Bacteria</taxon>
        <taxon>Pseudomonadati</taxon>
        <taxon>Pseudomonadota</taxon>
        <taxon>Alphaproteobacteria</taxon>
        <taxon>Rhodospirillales</taxon>
        <taxon>Rhodospirillaceae</taxon>
        <taxon>Hwanghaeella</taxon>
    </lineage>
</organism>
<dbReference type="Proteomes" id="UP000287447">
    <property type="component" value="Unassembled WGS sequence"/>
</dbReference>
<dbReference type="PANTHER" id="PTHR36837:SF5">
    <property type="entry name" value="POLY-3-HYDROXYBUTYRATE SYNTHASE"/>
    <property type="match status" value="1"/>
</dbReference>
<dbReference type="PANTHER" id="PTHR36837">
    <property type="entry name" value="POLY(3-HYDROXYALKANOATE) POLYMERASE SUBUNIT PHAC"/>
    <property type="match status" value="1"/>
</dbReference>
<dbReference type="RefSeq" id="WP_127765292.1">
    <property type="nucleotide sequence ID" value="NZ_SADE01000002.1"/>
</dbReference>
<name>A0A437QMS1_9PROT</name>
<dbReference type="GO" id="GO:0016746">
    <property type="term" value="F:acyltransferase activity"/>
    <property type="evidence" value="ECO:0007669"/>
    <property type="project" value="UniProtKB-KW"/>
</dbReference>
<dbReference type="InterPro" id="IPR051321">
    <property type="entry name" value="PHA/PHB_synthase"/>
</dbReference>
<proteinExistence type="predicted"/>
<dbReference type="InterPro" id="IPR029058">
    <property type="entry name" value="AB_hydrolase_fold"/>
</dbReference>
<evidence type="ECO:0000313" key="6">
    <source>
        <dbReference type="Proteomes" id="UP000287447"/>
    </source>
</evidence>
<evidence type="ECO:0000256" key="2">
    <source>
        <dbReference type="ARBA" id="ARBA00023315"/>
    </source>
</evidence>
<dbReference type="OrthoDB" id="7208816at2"/>
<dbReference type="Pfam" id="PF12551">
    <property type="entry name" value="PHBC_N"/>
    <property type="match status" value="1"/>
</dbReference>
<keyword evidence="1" id="KW-0808">Transferase</keyword>
<evidence type="ECO:0000259" key="4">
    <source>
        <dbReference type="Pfam" id="PF12551"/>
    </source>
</evidence>
<sequence length="579" mass="65121">MARSTAHGGKIHPIDRFLHATEARVTSGLSPASIMAAYSDWVVHLANAPGKQAELVEKALRKNLRFAAYVQQAMFGRKGAPCIDPLPQDRRFQSPDWQTIPFSCWYQGFLLTQQWWHNATVGIGGVTPHHEDVVSFSARQILDMFSPSNFPWTNPTVLRRTFDEKGQNLIRGARNFAEDWERAVLQKPPVGTEAFRVGGNLAMTKGKVVYRNRLIELIQYEPTTKKVGAEPVLIVPAWIMKYYILDLSESNSMVKYLVDQGHTVFIISWKNPTEDDSDTGFHDYIDLGVNKALEAVRGIVGETPVHTVGYCIGGTLLSIAAAAICRDGKDWIKTVTLFAAQTDFTEAGELMLFIDDSQIAYLEDLMWDRGYLDTKEMAGAFQLLRSNDLIWSKLINDYLMGERTQMTDLMAWNADATRMPYRMHSEYLRSLFLNNDFAEGRYYVDDKPVALTDIHVPLFVVGAERDHVAPWKSVFKINLLADTDITFLLASGGHNAGIISEPGHPHRHFRVAEKKERDPYVAPDQWFEQTPVSEGSWWPAWEAWLTAQSGGKVDARAVGNRDAGYPAICDAPGSYVLQD</sequence>
<comment type="caution">
    <text evidence="5">The sequence shown here is derived from an EMBL/GenBank/DDBJ whole genome shotgun (WGS) entry which is preliminary data.</text>
</comment>
<keyword evidence="2" id="KW-0012">Acyltransferase</keyword>
<keyword evidence="5" id="KW-0378">Hydrolase</keyword>
<dbReference type="InterPro" id="IPR010941">
    <property type="entry name" value="PhaC_N"/>
</dbReference>
<reference evidence="6" key="1">
    <citation type="submission" date="2019-01" db="EMBL/GenBank/DDBJ databases">
        <title>Gri0909 isolated from a small marine red alga.</title>
        <authorList>
            <person name="Kim J."/>
            <person name="Jeong S.E."/>
            <person name="Jeon C.O."/>
        </authorList>
    </citation>
    <scope>NUCLEOTIDE SEQUENCE [LARGE SCALE GENOMIC DNA]</scope>
    <source>
        <strain evidence="6">Gri0909</strain>
    </source>
</reference>
<evidence type="ECO:0000259" key="3">
    <source>
        <dbReference type="Pfam" id="PF07167"/>
    </source>
</evidence>
<feature type="domain" description="Poly-beta-hydroxybutyrate polymerase N-terminal" evidence="4">
    <location>
        <begin position="12"/>
        <end position="51"/>
    </location>
</feature>